<feature type="coiled-coil region" evidence="1">
    <location>
        <begin position="221"/>
        <end position="248"/>
    </location>
</feature>
<keyword evidence="1" id="KW-0175">Coiled coil</keyword>
<name>A0A0G4J8H0_PLABS</name>
<evidence type="ECO:0000313" key="4">
    <source>
        <dbReference type="EMBL" id="SPQ99835.1"/>
    </source>
</evidence>
<dbReference type="STRING" id="37360.A0A0G4J8H0"/>
<evidence type="ECO:0000313" key="3">
    <source>
        <dbReference type="EMBL" id="CEP03875.1"/>
    </source>
</evidence>
<feature type="compositionally biased region" description="Basic and acidic residues" evidence="2">
    <location>
        <begin position="452"/>
        <end position="475"/>
    </location>
</feature>
<dbReference type="OMA" id="ATHKEIA"/>
<reference evidence="4 6" key="2">
    <citation type="submission" date="2018-03" db="EMBL/GenBank/DDBJ databases">
        <authorList>
            <person name="Fogelqvist J."/>
        </authorList>
    </citation>
    <scope>NUCLEOTIDE SEQUENCE [LARGE SCALE GENOMIC DNA]</scope>
</reference>
<reference evidence="3 5" key="1">
    <citation type="submission" date="2015-02" db="EMBL/GenBank/DDBJ databases">
        <authorList>
            <person name="Chooi Y.-H."/>
        </authorList>
    </citation>
    <scope>NUCLEOTIDE SEQUENCE [LARGE SCALE GENOMIC DNA]</scope>
    <source>
        <strain evidence="3">E3</strain>
    </source>
</reference>
<evidence type="ECO:0000256" key="1">
    <source>
        <dbReference type="SAM" id="Coils"/>
    </source>
</evidence>
<dbReference type="Proteomes" id="UP000290189">
    <property type="component" value="Unassembled WGS sequence"/>
</dbReference>
<dbReference type="EMBL" id="CDSF01000155">
    <property type="protein sequence ID" value="CEP03875.1"/>
    <property type="molecule type" value="Genomic_DNA"/>
</dbReference>
<organism evidence="3 5">
    <name type="scientific">Plasmodiophora brassicae</name>
    <name type="common">Clubroot disease agent</name>
    <dbReference type="NCBI Taxonomy" id="37360"/>
    <lineage>
        <taxon>Eukaryota</taxon>
        <taxon>Sar</taxon>
        <taxon>Rhizaria</taxon>
        <taxon>Endomyxa</taxon>
        <taxon>Phytomyxea</taxon>
        <taxon>Plasmodiophorida</taxon>
        <taxon>Plasmodiophoridae</taxon>
        <taxon>Plasmodiophora</taxon>
    </lineage>
</organism>
<dbReference type="EMBL" id="OVEO01000012">
    <property type="protein sequence ID" value="SPQ99835.1"/>
    <property type="molecule type" value="Genomic_DNA"/>
</dbReference>
<gene>
    <name evidence="3" type="ORF">PBRA_003482</name>
    <name evidence="4" type="ORF">PLBR_LOCUS7050</name>
</gene>
<evidence type="ECO:0000313" key="6">
    <source>
        <dbReference type="Proteomes" id="UP000290189"/>
    </source>
</evidence>
<feature type="compositionally biased region" description="Acidic residues" evidence="2">
    <location>
        <begin position="398"/>
        <end position="407"/>
    </location>
</feature>
<proteinExistence type="predicted"/>
<keyword evidence="5" id="KW-1185">Reference proteome</keyword>
<keyword evidence="4" id="KW-0496">Mitochondrion</keyword>
<dbReference type="Gene3D" id="1.10.287.1490">
    <property type="match status" value="1"/>
</dbReference>
<dbReference type="Proteomes" id="UP000039324">
    <property type="component" value="Unassembled WGS sequence"/>
</dbReference>
<feature type="region of interest" description="Disordered" evidence="2">
    <location>
        <begin position="393"/>
        <end position="414"/>
    </location>
</feature>
<dbReference type="AlphaFoldDB" id="A0A0G4J8H0"/>
<evidence type="ECO:0000256" key="2">
    <source>
        <dbReference type="SAM" id="MobiDB-lite"/>
    </source>
</evidence>
<geneLocation type="mitochondrion" evidence="4"/>
<accession>A0A0G4J8H0</accession>
<evidence type="ECO:0000313" key="5">
    <source>
        <dbReference type="Proteomes" id="UP000039324"/>
    </source>
</evidence>
<sequence length="642" mass="71891">MTRRRLLPPFSSARARATGFVRRSHPAVVVMAVVSEAGPEGAGVAGFQDPESYYLQNVDAVKAEKRVPVSPWKPIIDAWTPSVAFTVIIAVLAVVSFQFLGDRFPAGVLRQQPASSFDTADPDEFVSRLESALSAPIEAEEPSFEERHTQGYEHAKAVLDRWQEINLLANKAHEAVRAAEAQRDKVDSLHAVLDMRIRSQSVARDQLDRARADAATVITALRSLRESERNLKDECSKLQAKAVSLLEAKKAADADVALTSKRKREHKEVVSTLKATVDDIEQGISERRARLDTLKRSIADFGAKVRDIETQLAATHKEIAQLRSSIAKSQQTITAQTENVVRMHEYRDAIAGYQDRIRDMLSRDLPIGSVSSAIVAEEQAIERLEAEIRSLDERTEADAEDGPDEEPGLQRHVLSRRKIDHEMTQATLRFLGDSLNVRVVGKDDAPSVLSRVDAHLSQHESRTKEAERQRQAEADHLDKLKLRLRVVEDDQARLQAEQANAEPHHQEDVRALKQVEEELRDEESKKDEETKLLAKEQQALDAIEHEHSEALLRRKRLEEDMGSTDEQIARKELDESQIRQNIARSIAEHSKRLHDLLQARDRFTQETDAASNAAAEVNIALVALANADHRAELAAKALEEKL</sequence>
<dbReference type="SUPFAM" id="SSF90257">
    <property type="entry name" value="Myosin rod fragments"/>
    <property type="match status" value="1"/>
</dbReference>
<protein>
    <submittedName>
        <fullName evidence="3">Uncharacterized protein</fullName>
    </submittedName>
</protein>
<feature type="region of interest" description="Disordered" evidence="2">
    <location>
        <begin position="451"/>
        <end position="475"/>
    </location>
</feature>